<name>A0AAE0MMF5_9PEZI</name>
<dbReference type="InterPro" id="IPR013653">
    <property type="entry name" value="GCN5-like_dom"/>
</dbReference>
<dbReference type="InterPro" id="IPR016181">
    <property type="entry name" value="Acyl_CoA_acyltransferase"/>
</dbReference>
<accession>A0AAE0MMF5</accession>
<organism evidence="2 3">
    <name type="scientific">Cercophora scortea</name>
    <dbReference type="NCBI Taxonomy" id="314031"/>
    <lineage>
        <taxon>Eukaryota</taxon>
        <taxon>Fungi</taxon>
        <taxon>Dikarya</taxon>
        <taxon>Ascomycota</taxon>
        <taxon>Pezizomycotina</taxon>
        <taxon>Sordariomycetes</taxon>
        <taxon>Sordariomycetidae</taxon>
        <taxon>Sordariales</taxon>
        <taxon>Lasiosphaeriaceae</taxon>
        <taxon>Cercophora</taxon>
    </lineage>
</organism>
<dbReference type="InterPro" id="IPR053225">
    <property type="entry name" value="Acyl-CoA_N-acyltransferase"/>
</dbReference>
<dbReference type="SUPFAM" id="SSF55729">
    <property type="entry name" value="Acyl-CoA N-acyltransferases (Nat)"/>
    <property type="match status" value="1"/>
</dbReference>
<comment type="caution">
    <text evidence="2">The sequence shown here is derived from an EMBL/GenBank/DDBJ whole genome shotgun (WGS) entry which is preliminary data.</text>
</comment>
<dbReference type="Pfam" id="PF08445">
    <property type="entry name" value="FR47"/>
    <property type="match status" value="1"/>
</dbReference>
<protein>
    <recommendedName>
        <fullName evidence="1">GCN5-related N-acetyltransferase Rv2170-like domain-containing protein</fullName>
    </recommendedName>
</protein>
<sequence length="281" mass="30503">MSSPNITISDTPSASPALLAQLESHLPFSLPVLRRLQFALNFPGGSTPTTHILHTYYSQDDNNNSSGHFAAAYVDLTRAPETEIWLYSTLEDASTTLDPYSPTLSLGPAEAEACDELVLTLLRRVRRIAAAAAAAGGGDERKETMVGSLNEALRRRLVERGVRMRRTDNVPEGLEATMLLLPSTVVRLDDGTPVAWAFGGLDGTLMTLHVEEPYRRRGLARAVACKVMRDHVKDYGSDGWGSADVFIHNHRSQGVCKSIGGKLSWSSTWAILDLSTVGDAL</sequence>
<proteinExistence type="predicted"/>
<dbReference type="Gene3D" id="3.40.630.30">
    <property type="match status" value="1"/>
</dbReference>
<dbReference type="PANTHER" id="PTHR20958">
    <property type="entry name" value="GLYCINE N-ACYLTRANSFERASE-LIKE PROTEIN"/>
    <property type="match status" value="1"/>
</dbReference>
<dbReference type="PANTHER" id="PTHR20958:SF6">
    <property type="entry name" value="GLYCINE N-ACYLTRANSFERASE-LIKE PROTEIN"/>
    <property type="match status" value="1"/>
</dbReference>
<evidence type="ECO:0000259" key="1">
    <source>
        <dbReference type="Pfam" id="PF08445"/>
    </source>
</evidence>
<dbReference type="GO" id="GO:0016747">
    <property type="term" value="F:acyltransferase activity, transferring groups other than amino-acyl groups"/>
    <property type="evidence" value="ECO:0007669"/>
    <property type="project" value="InterPro"/>
</dbReference>
<keyword evidence="3" id="KW-1185">Reference proteome</keyword>
<evidence type="ECO:0000313" key="2">
    <source>
        <dbReference type="EMBL" id="KAK3337038.1"/>
    </source>
</evidence>
<gene>
    <name evidence="2" type="ORF">B0T19DRAFT_437724</name>
</gene>
<dbReference type="Proteomes" id="UP001286456">
    <property type="component" value="Unassembled WGS sequence"/>
</dbReference>
<evidence type="ECO:0000313" key="3">
    <source>
        <dbReference type="Proteomes" id="UP001286456"/>
    </source>
</evidence>
<feature type="domain" description="GCN5-related N-acetyltransferase Rv2170-like" evidence="1">
    <location>
        <begin position="191"/>
        <end position="269"/>
    </location>
</feature>
<reference evidence="2" key="1">
    <citation type="journal article" date="2023" name="Mol. Phylogenet. Evol.">
        <title>Genome-scale phylogeny and comparative genomics of the fungal order Sordariales.</title>
        <authorList>
            <person name="Hensen N."/>
            <person name="Bonometti L."/>
            <person name="Westerberg I."/>
            <person name="Brannstrom I.O."/>
            <person name="Guillou S."/>
            <person name="Cros-Aarteil S."/>
            <person name="Calhoun S."/>
            <person name="Haridas S."/>
            <person name="Kuo A."/>
            <person name="Mondo S."/>
            <person name="Pangilinan J."/>
            <person name="Riley R."/>
            <person name="LaButti K."/>
            <person name="Andreopoulos B."/>
            <person name="Lipzen A."/>
            <person name="Chen C."/>
            <person name="Yan M."/>
            <person name="Daum C."/>
            <person name="Ng V."/>
            <person name="Clum A."/>
            <person name="Steindorff A."/>
            <person name="Ohm R.A."/>
            <person name="Martin F."/>
            <person name="Silar P."/>
            <person name="Natvig D.O."/>
            <person name="Lalanne C."/>
            <person name="Gautier V."/>
            <person name="Ament-Velasquez S.L."/>
            <person name="Kruys A."/>
            <person name="Hutchinson M.I."/>
            <person name="Powell A.J."/>
            <person name="Barry K."/>
            <person name="Miller A.N."/>
            <person name="Grigoriev I.V."/>
            <person name="Debuchy R."/>
            <person name="Gladieux P."/>
            <person name="Hiltunen Thoren M."/>
            <person name="Johannesson H."/>
        </authorList>
    </citation>
    <scope>NUCLEOTIDE SEQUENCE</scope>
    <source>
        <strain evidence="2">SMH4131-1</strain>
    </source>
</reference>
<dbReference type="AlphaFoldDB" id="A0AAE0MMF5"/>
<reference evidence="2" key="2">
    <citation type="submission" date="2023-06" db="EMBL/GenBank/DDBJ databases">
        <authorList>
            <consortium name="Lawrence Berkeley National Laboratory"/>
            <person name="Haridas S."/>
            <person name="Hensen N."/>
            <person name="Bonometti L."/>
            <person name="Westerberg I."/>
            <person name="Brannstrom I.O."/>
            <person name="Guillou S."/>
            <person name="Cros-Aarteil S."/>
            <person name="Calhoun S."/>
            <person name="Kuo A."/>
            <person name="Mondo S."/>
            <person name="Pangilinan J."/>
            <person name="Riley R."/>
            <person name="Labutti K."/>
            <person name="Andreopoulos B."/>
            <person name="Lipzen A."/>
            <person name="Chen C."/>
            <person name="Yanf M."/>
            <person name="Daum C."/>
            <person name="Ng V."/>
            <person name="Clum A."/>
            <person name="Steindorff A."/>
            <person name="Ohm R."/>
            <person name="Martin F."/>
            <person name="Silar P."/>
            <person name="Natvig D."/>
            <person name="Lalanne C."/>
            <person name="Gautier V."/>
            <person name="Ament-Velasquez S.L."/>
            <person name="Kruys A."/>
            <person name="Hutchinson M.I."/>
            <person name="Powell A.J."/>
            <person name="Barry K."/>
            <person name="Miller A.N."/>
            <person name="Grigoriev I.V."/>
            <person name="Debuchy R."/>
            <person name="Gladieux P."/>
            <person name="Thoren M.H."/>
            <person name="Johannesson H."/>
        </authorList>
    </citation>
    <scope>NUCLEOTIDE SEQUENCE</scope>
    <source>
        <strain evidence="2">SMH4131-1</strain>
    </source>
</reference>
<dbReference type="EMBL" id="JAUEPO010000001">
    <property type="protein sequence ID" value="KAK3337038.1"/>
    <property type="molecule type" value="Genomic_DNA"/>
</dbReference>